<evidence type="ECO:0000256" key="9">
    <source>
        <dbReference type="ARBA" id="ARBA00023136"/>
    </source>
</evidence>
<sequence>MSIVNFYKDQEILVTGGTGFIGKVLIEKILRSLPTISKLYVLIRAKKNKTAEERLKDLLEIPVFRRVHQERPDALKKLIAISGDCCEVGLGISAQDMQRLRNVSIIFHVAATVRFDEDLKTSLLLNTRGAYEMVKLAQGLTNVKAFVHVSTTYAHPNITELEEKIYPPYADWRTMIKMAETYDVETLNILCRKIAPNHPNSYTFTKSLAEHIINDHRDKFPVVILRPSIVISSYEEPIPGWIDNFNGPMGMLVACGTGIMRTSYSNPNIHPDIIAVDMCAKALIVAAFKLGTRTTKIPDDHLEIYNCCHSSKRHLTTGDIIDLGKKNILKVPFEKCIWLPEGSMTSCWLWHYYRFIISQILPAIFFDSSLAMIYPPYADWRTMIKMAETYDFIISQILPAIFFDSLLAVAGQKPLFFRLHRRLESTTDILKVFLNTEFSFLNDNFRALENIIQKPERSTFNFLGYCDCDMEEYYLNATRGAKEFLLKEKPEPSKGAHLRMRIFRVLHYTIQFMGAFYIARYLLRLLLGYVKSKTL</sequence>
<keyword evidence="6 11" id="KW-1133">Transmembrane helix</keyword>
<comment type="catalytic activity">
    <reaction evidence="10 11">
        <text>a long-chain fatty acyl-CoA + 2 NADPH + 2 H(+) = a long-chain primary fatty alcohol + 2 NADP(+) + CoA</text>
        <dbReference type="Rhea" id="RHEA:52716"/>
        <dbReference type="ChEBI" id="CHEBI:15378"/>
        <dbReference type="ChEBI" id="CHEBI:57287"/>
        <dbReference type="ChEBI" id="CHEBI:57783"/>
        <dbReference type="ChEBI" id="CHEBI:58349"/>
        <dbReference type="ChEBI" id="CHEBI:77396"/>
        <dbReference type="ChEBI" id="CHEBI:83139"/>
        <dbReference type="EC" id="1.2.1.84"/>
    </reaction>
</comment>
<proteinExistence type="inferred from homology"/>
<evidence type="ECO:0000256" key="3">
    <source>
        <dbReference type="ARBA" id="ARBA00022516"/>
    </source>
</evidence>
<feature type="transmembrane region" description="Helical" evidence="11">
    <location>
        <begin position="505"/>
        <end position="523"/>
    </location>
</feature>
<dbReference type="GO" id="GO:0016020">
    <property type="term" value="C:membrane"/>
    <property type="evidence" value="ECO:0007669"/>
    <property type="project" value="UniProtKB-SubCell"/>
</dbReference>
<dbReference type="AlphaFoldDB" id="A0A1I8MCI1"/>
<feature type="domain" description="Thioester reductase (TE)" evidence="13">
    <location>
        <begin position="14"/>
        <end position="282"/>
    </location>
</feature>
<comment type="subcellular location">
    <subcellularLocation>
        <location evidence="1">Membrane</location>
        <topology evidence="1">Multi-pass membrane protein</topology>
    </subcellularLocation>
</comment>
<dbReference type="CDD" id="cd09071">
    <property type="entry name" value="FAR_C"/>
    <property type="match status" value="1"/>
</dbReference>
<evidence type="ECO:0000256" key="1">
    <source>
        <dbReference type="ARBA" id="ARBA00004141"/>
    </source>
</evidence>
<evidence type="ECO:0000259" key="12">
    <source>
        <dbReference type="Pfam" id="PF03015"/>
    </source>
</evidence>
<reference evidence="14" key="1">
    <citation type="submission" date="2020-05" db="UniProtKB">
        <authorList>
            <consortium name="EnsemblMetazoa"/>
        </authorList>
    </citation>
    <scope>IDENTIFICATION</scope>
    <source>
        <strain evidence="14">Aabys</strain>
    </source>
</reference>
<feature type="domain" description="Fatty acyl-CoA reductase C-terminal" evidence="12">
    <location>
        <begin position="396"/>
        <end position="488"/>
    </location>
</feature>
<protein>
    <recommendedName>
        <fullName evidence="11">Fatty acyl-CoA reductase</fullName>
        <ecNumber evidence="11">1.2.1.84</ecNumber>
    </recommendedName>
</protein>
<dbReference type="PANTHER" id="PTHR11011:SF24">
    <property type="entry name" value="FATTY ACYL-COA REDUCTASE"/>
    <property type="match status" value="1"/>
</dbReference>
<keyword evidence="8 11" id="KW-0443">Lipid metabolism</keyword>
<dbReference type="GO" id="GO:0080019">
    <property type="term" value="F:alcohol-forming very long-chain fatty acyl-CoA reductase activity"/>
    <property type="evidence" value="ECO:0007669"/>
    <property type="project" value="InterPro"/>
</dbReference>
<name>A0A1I8MCI1_MUSDO</name>
<dbReference type="Pfam" id="PF07993">
    <property type="entry name" value="NAD_binding_4"/>
    <property type="match status" value="1"/>
</dbReference>
<dbReference type="GO" id="GO:0102965">
    <property type="term" value="F:alcohol-forming long-chain fatty acyl-CoA reductase activity"/>
    <property type="evidence" value="ECO:0007669"/>
    <property type="project" value="UniProtKB-EC"/>
</dbReference>
<dbReference type="VEuPathDB" id="VectorBase:MDOMA2_017986"/>
<dbReference type="SUPFAM" id="SSF51735">
    <property type="entry name" value="NAD(P)-binding Rossmann-fold domains"/>
    <property type="match status" value="1"/>
</dbReference>
<evidence type="ECO:0000313" key="14">
    <source>
        <dbReference type="EnsemblMetazoa" id="MDOA003500-PB"/>
    </source>
</evidence>
<evidence type="ECO:0000256" key="8">
    <source>
        <dbReference type="ARBA" id="ARBA00023098"/>
    </source>
</evidence>
<dbReference type="GO" id="GO:0035336">
    <property type="term" value="P:long-chain fatty-acyl-CoA metabolic process"/>
    <property type="evidence" value="ECO:0007669"/>
    <property type="project" value="TreeGrafter"/>
</dbReference>
<dbReference type="InterPro" id="IPR036291">
    <property type="entry name" value="NAD(P)-bd_dom_sf"/>
</dbReference>
<dbReference type="InterPro" id="IPR026055">
    <property type="entry name" value="FAR"/>
</dbReference>
<dbReference type="eggNOG" id="KOG1221">
    <property type="taxonomic scope" value="Eukaryota"/>
</dbReference>
<comment type="similarity">
    <text evidence="2 11">Belongs to the fatty acyl-CoA reductase family.</text>
</comment>
<evidence type="ECO:0000256" key="5">
    <source>
        <dbReference type="ARBA" id="ARBA00022857"/>
    </source>
</evidence>
<dbReference type="InterPro" id="IPR013120">
    <property type="entry name" value="FAR_NAD-bd"/>
</dbReference>
<dbReference type="FunFam" id="3.40.50.720:FF:000143">
    <property type="entry name" value="Fatty acyl-CoA reductase"/>
    <property type="match status" value="1"/>
</dbReference>
<evidence type="ECO:0000256" key="11">
    <source>
        <dbReference type="RuleBase" id="RU363097"/>
    </source>
</evidence>
<dbReference type="Gene3D" id="3.40.50.720">
    <property type="entry name" value="NAD(P)-binding Rossmann-like Domain"/>
    <property type="match status" value="1"/>
</dbReference>
<evidence type="ECO:0000256" key="10">
    <source>
        <dbReference type="ARBA" id="ARBA00052530"/>
    </source>
</evidence>
<evidence type="ECO:0000256" key="2">
    <source>
        <dbReference type="ARBA" id="ARBA00005928"/>
    </source>
</evidence>
<dbReference type="GO" id="GO:0005777">
    <property type="term" value="C:peroxisome"/>
    <property type="evidence" value="ECO:0007669"/>
    <property type="project" value="TreeGrafter"/>
</dbReference>
<organism evidence="14">
    <name type="scientific">Musca domestica</name>
    <name type="common">House fly</name>
    <dbReference type="NCBI Taxonomy" id="7370"/>
    <lineage>
        <taxon>Eukaryota</taxon>
        <taxon>Metazoa</taxon>
        <taxon>Ecdysozoa</taxon>
        <taxon>Arthropoda</taxon>
        <taxon>Hexapoda</taxon>
        <taxon>Insecta</taxon>
        <taxon>Pterygota</taxon>
        <taxon>Neoptera</taxon>
        <taxon>Endopterygota</taxon>
        <taxon>Diptera</taxon>
        <taxon>Brachycera</taxon>
        <taxon>Muscomorpha</taxon>
        <taxon>Muscoidea</taxon>
        <taxon>Muscidae</taxon>
        <taxon>Musca</taxon>
    </lineage>
</organism>
<evidence type="ECO:0000256" key="6">
    <source>
        <dbReference type="ARBA" id="ARBA00022989"/>
    </source>
</evidence>
<evidence type="ECO:0000256" key="7">
    <source>
        <dbReference type="ARBA" id="ARBA00023002"/>
    </source>
</evidence>
<dbReference type="PANTHER" id="PTHR11011">
    <property type="entry name" value="MALE STERILITY PROTEIN 2-RELATED"/>
    <property type="match status" value="1"/>
</dbReference>
<accession>A0A1I8MCI1</accession>
<evidence type="ECO:0000256" key="4">
    <source>
        <dbReference type="ARBA" id="ARBA00022692"/>
    </source>
</evidence>
<dbReference type="InterPro" id="IPR033640">
    <property type="entry name" value="FAR_C"/>
</dbReference>
<keyword evidence="3 11" id="KW-0444">Lipid biosynthesis</keyword>
<keyword evidence="5 11" id="KW-0521">NADP</keyword>
<dbReference type="EC" id="1.2.1.84" evidence="11"/>
<dbReference type="EnsemblMetazoa" id="MDOA003500-RB">
    <property type="protein sequence ID" value="MDOA003500-PB"/>
    <property type="gene ID" value="MDOA003500"/>
</dbReference>
<dbReference type="Pfam" id="PF03015">
    <property type="entry name" value="Sterile"/>
    <property type="match status" value="1"/>
</dbReference>
<keyword evidence="4 11" id="KW-0812">Transmembrane</keyword>
<comment type="function">
    <text evidence="11">Catalyzes the reduction of fatty acyl-CoA to fatty alcohols.</text>
</comment>
<keyword evidence="9 11" id="KW-0472">Membrane</keyword>
<keyword evidence="7 11" id="KW-0560">Oxidoreductase</keyword>
<dbReference type="CDD" id="cd05236">
    <property type="entry name" value="FAR-N_SDR_e"/>
    <property type="match status" value="1"/>
</dbReference>
<evidence type="ECO:0000259" key="13">
    <source>
        <dbReference type="Pfam" id="PF07993"/>
    </source>
</evidence>
<dbReference type="VEuPathDB" id="VectorBase:MDOA003500"/>